<comment type="caution">
    <text evidence="1">The sequence shown here is derived from an EMBL/GenBank/DDBJ whole genome shotgun (WGS) entry which is preliminary data.</text>
</comment>
<proteinExistence type="predicted"/>
<dbReference type="Pfam" id="PF03999">
    <property type="entry name" value="MAP65_ASE1"/>
    <property type="match status" value="1"/>
</dbReference>
<dbReference type="AlphaFoldDB" id="A0AAV8Z9Z2"/>
<accession>A0AAV8Z9Z2</accession>
<organism evidence="1 2">
    <name type="scientific">Rhamnusium bicolor</name>
    <dbReference type="NCBI Taxonomy" id="1586634"/>
    <lineage>
        <taxon>Eukaryota</taxon>
        <taxon>Metazoa</taxon>
        <taxon>Ecdysozoa</taxon>
        <taxon>Arthropoda</taxon>
        <taxon>Hexapoda</taxon>
        <taxon>Insecta</taxon>
        <taxon>Pterygota</taxon>
        <taxon>Neoptera</taxon>
        <taxon>Endopterygota</taxon>
        <taxon>Coleoptera</taxon>
        <taxon>Polyphaga</taxon>
        <taxon>Cucujiformia</taxon>
        <taxon>Chrysomeloidea</taxon>
        <taxon>Cerambycidae</taxon>
        <taxon>Lepturinae</taxon>
        <taxon>Rhagiini</taxon>
        <taxon>Rhamnusium</taxon>
    </lineage>
</organism>
<name>A0AAV8Z9Z2_9CUCU</name>
<evidence type="ECO:0000313" key="2">
    <source>
        <dbReference type="Proteomes" id="UP001162156"/>
    </source>
</evidence>
<dbReference type="Proteomes" id="UP001162156">
    <property type="component" value="Unassembled WGS sequence"/>
</dbReference>
<evidence type="ECO:0000313" key="1">
    <source>
        <dbReference type="EMBL" id="KAJ8960392.1"/>
    </source>
</evidence>
<gene>
    <name evidence="1" type="ORF">NQ314_006082</name>
</gene>
<keyword evidence="2" id="KW-1185">Reference proteome</keyword>
<reference evidence="1" key="1">
    <citation type="journal article" date="2023" name="Insect Mol. Biol.">
        <title>Genome sequencing provides insights into the evolution of gene families encoding plant cell wall-degrading enzymes in longhorned beetles.</title>
        <authorList>
            <person name="Shin N.R."/>
            <person name="Okamura Y."/>
            <person name="Kirsch R."/>
            <person name="Pauchet Y."/>
        </authorList>
    </citation>
    <scope>NUCLEOTIDE SEQUENCE</scope>
    <source>
        <strain evidence="1">RBIC_L_NR</strain>
    </source>
</reference>
<protein>
    <submittedName>
        <fullName evidence="1">Uncharacterized protein</fullName>
    </submittedName>
</protein>
<dbReference type="EMBL" id="JANEYF010001642">
    <property type="protein sequence ID" value="KAJ8960392.1"/>
    <property type="molecule type" value="Genomic_DNA"/>
</dbReference>
<sequence length="91" mass="10706">MPVRVDELNKLRKKQLELCNNLGKEPKILKDSPLPLSEEIEEFKKHIEKLEVEKFNRLEKFISTKEELLDIIKELNIQPSSNFEKKSSCVP</sequence>